<evidence type="ECO:0000313" key="2">
    <source>
        <dbReference type="Proteomes" id="UP000479526"/>
    </source>
</evidence>
<dbReference type="AlphaFoldDB" id="A0A7C9IZR6"/>
<gene>
    <name evidence="1" type="ORF">GT755_00020</name>
</gene>
<keyword evidence="2" id="KW-1185">Reference proteome</keyword>
<accession>A0A7C9IZR6</accession>
<comment type="caution">
    <text evidence="1">The sequence shown here is derived from an EMBL/GenBank/DDBJ whole genome shotgun (WGS) entry which is preliminary data.</text>
</comment>
<sequence>MDVAEVAAQVVPYVTAAIGALGGAVWTKTQDAVVDAAAGSVADGVVGWGRRLLGRVAEREEGRPALESAVADVAADPADQDAVAVLRVRIRKALAADPALAADIQQMLAAAAPITAGPGSQVISGSYIGGDAFQIGSAGSVSIDRRPPSR</sequence>
<proteinExistence type="predicted"/>
<organism evidence="1 2">
    <name type="scientific">Herbidospora solisilvae</name>
    <dbReference type="NCBI Taxonomy" id="2696284"/>
    <lineage>
        <taxon>Bacteria</taxon>
        <taxon>Bacillati</taxon>
        <taxon>Actinomycetota</taxon>
        <taxon>Actinomycetes</taxon>
        <taxon>Streptosporangiales</taxon>
        <taxon>Streptosporangiaceae</taxon>
        <taxon>Herbidospora</taxon>
    </lineage>
</organism>
<dbReference type="RefSeq" id="WP_161477622.1">
    <property type="nucleotide sequence ID" value="NZ_WXEW01000001.1"/>
</dbReference>
<name>A0A7C9IZR6_9ACTN</name>
<dbReference type="Proteomes" id="UP000479526">
    <property type="component" value="Unassembled WGS sequence"/>
</dbReference>
<dbReference type="EMBL" id="WXEW01000001">
    <property type="protein sequence ID" value="NAS20067.1"/>
    <property type="molecule type" value="Genomic_DNA"/>
</dbReference>
<protein>
    <submittedName>
        <fullName evidence="1">Uncharacterized protein</fullName>
    </submittedName>
</protein>
<reference evidence="1 2" key="1">
    <citation type="submission" date="2020-01" db="EMBL/GenBank/DDBJ databases">
        <title>Herbidospora sp. NEAU-GS84 nov., a novel actinomycete isolated from soil.</title>
        <authorList>
            <person name="Han L."/>
        </authorList>
    </citation>
    <scope>NUCLEOTIDE SEQUENCE [LARGE SCALE GENOMIC DNA]</scope>
    <source>
        <strain evidence="1 2">NEAU-GS84</strain>
    </source>
</reference>
<evidence type="ECO:0000313" key="1">
    <source>
        <dbReference type="EMBL" id="NAS20067.1"/>
    </source>
</evidence>